<dbReference type="Proteomes" id="UP001373159">
    <property type="component" value="Unassembled WGS sequence"/>
</dbReference>
<dbReference type="PROSITE" id="PS51186">
    <property type="entry name" value="GNAT"/>
    <property type="match status" value="1"/>
</dbReference>
<dbReference type="PANTHER" id="PTHR43441">
    <property type="entry name" value="RIBOSOMAL-PROTEIN-SERINE ACETYLTRANSFERASE"/>
    <property type="match status" value="1"/>
</dbReference>
<dbReference type="EC" id="2.-.-.-" evidence="2"/>
<dbReference type="Gene3D" id="3.40.630.30">
    <property type="match status" value="1"/>
</dbReference>
<gene>
    <name evidence="2" type="ORF">V8P97_01530</name>
</gene>
<proteinExistence type="predicted"/>
<name>A0ABU8ZNJ0_9BIFI</name>
<reference evidence="2 3" key="1">
    <citation type="submission" date="2024-02" db="EMBL/GenBank/DDBJ databases">
        <title>Bifidobacterium honeyensis sp. nov., isolated from the comb honey.</title>
        <authorList>
            <person name="Liu W."/>
            <person name="Li Y."/>
        </authorList>
    </citation>
    <scope>NUCLEOTIDE SEQUENCE [LARGE SCALE GENOMIC DNA]</scope>
    <source>
        <strain evidence="2 3">IMAU50988</strain>
    </source>
</reference>
<evidence type="ECO:0000313" key="2">
    <source>
        <dbReference type="EMBL" id="MEK0306159.1"/>
    </source>
</evidence>
<evidence type="ECO:0000313" key="3">
    <source>
        <dbReference type="Proteomes" id="UP001373159"/>
    </source>
</evidence>
<dbReference type="GO" id="GO:0016740">
    <property type="term" value="F:transferase activity"/>
    <property type="evidence" value="ECO:0007669"/>
    <property type="project" value="UniProtKB-KW"/>
</dbReference>
<dbReference type="Pfam" id="PF13302">
    <property type="entry name" value="Acetyltransf_3"/>
    <property type="match status" value="1"/>
</dbReference>
<dbReference type="EMBL" id="JBANBB010000001">
    <property type="protein sequence ID" value="MEK0306159.1"/>
    <property type="molecule type" value="Genomic_DNA"/>
</dbReference>
<keyword evidence="2" id="KW-0808">Transferase</keyword>
<dbReference type="InterPro" id="IPR051908">
    <property type="entry name" value="Ribosomal_N-acetyltransferase"/>
</dbReference>
<dbReference type="SUPFAM" id="SSF55729">
    <property type="entry name" value="Acyl-CoA N-acyltransferases (Nat)"/>
    <property type="match status" value="1"/>
</dbReference>
<feature type="domain" description="N-acetyltransferase" evidence="1">
    <location>
        <begin position="39"/>
        <end position="209"/>
    </location>
</feature>
<dbReference type="PANTHER" id="PTHR43441:SF10">
    <property type="entry name" value="ACETYLTRANSFERASE"/>
    <property type="match status" value="1"/>
</dbReference>
<dbReference type="InterPro" id="IPR016181">
    <property type="entry name" value="Acyl_CoA_acyltransferase"/>
</dbReference>
<comment type="caution">
    <text evidence="2">The sequence shown here is derived from an EMBL/GenBank/DDBJ whole genome shotgun (WGS) entry which is preliminary data.</text>
</comment>
<sequence>MSVLHTLREACLGQLPSRSHPHALRLPARLSPPAGHGDFAIRPIREDDQEEWNEVRWRNRQWLSPWDSGDPMQGPGMTYSQWMASQERDRQDGASAVFLMEFQSAIVGQISLGAICYGSMRTATVGYWVDRDHIGHDFAPLALTLLSEWALKDPNGPRLHRIEVAIIPDNQRSLRVAEKVGMKAEGLRRRYMYVNGDWRDHLTFSLLAEEFDPAAVYPRL</sequence>
<protein>
    <submittedName>
        <fullName evidence="2">GNAT family protein</fullName>
        <ecNumber evidence="2">2.-.-.-</ecNumber>
    </submittedName>
</protein>
<evidence type="ECO:0000259" key="1">
    <source>
        <dbReference type="PROSITE" id="PS51186"/>
    </source>
</evidence>
<dbReference type="InterPro" id="IPR000182">
    <property type="entry name" value="GNAT_dom"/>
</dbReference>
<accession>A0ABU8ZNJ0</accession>
<dbReference type="RefSeq" id="WP_340468691.1">
    <property type="nucleotide sequence ID" value="NZ_JBANBB010000001.1"/>
</dbReference>
<keyword evidence="3" id="KW-1185">Reference proteome</keyword>
<organism evidence="2 3">
    <name type="scientific">Bifidobacterium favimelis</name>
    <dbReference type="NCBI Taxonomy" id="3122979"/>
    <lineage>
        <taxon>Bacteria</taxon>
        <taxon>Bacillati</taxon>
        <taxon>Actinomycetota</taxon>
        <taxon>Actinomycetes</taxon>
        <taxon>Bifidobacteriales</taxon>
        <taxon>Bifidobacteriaceae</taxon>
        <taxon>Bifidobacterium</taxon>
    </lineage>
</organism>